<reference evidence="5" key="1">
    <citation type="journal article" date="2019" name="Int. J. Syst. Evol. Microbiol.">
        <title>The Global Catalogue of Microorganisms (GCM) 10K type strain sequencing project: providing services to taxonomists for standard genome sequencing and annotation.</title>
        <authorList>
            <consortium name="The Broad Institute Genomics Platform"/>
            <consortium name="The Broad Institute Genome Sequencing Center for Infectious Disease"/>
            <person name="Wu L."/>
            <person name="Ma J."/>
        </authorList>
    </citation>
    <scope>NUCLEOTIDE SEQUENCE [LARGE SCALE GENOMIC DNA]</scope>
    <source>
        <strain evidence="5">JCM 18298</strain>
    </source>
</reference>
<accession>A0ABP9KSR3</accession>
<evidence type="ECO:0000313" key="4">
    <source>
        <dbReference type="EMBL" id="GAA5063681.1"/>
    </source>
</evidence>
<dbReference type="Gene3D" id="3.20.80.10">
    <property type="entry name" value="Regulatory factor, effector binding domain"/>
    <property type="match status" value="1"/>
</dbReference>
<protein>
    <submittedName>
        <fullName evidence="4">MerR family transcriptional regulator</fullName>
    </submittedName>
</protein>
<dbReference type="InterPro" id="IPR029442">
    <property type="entry name" value="GyrI-like"/>
</dbReference>
<name>A0ABP9KSR3_9NOCA</name>
<dbReference type="SUPFAM" id="SSF55136">
    <property type="entry name" value="Probable bacterial effector-binding domain"/>
    <property type="match status" value="1"/>
</dbReference>
<comment type="caution">
    <text evidence="4">The sequence shown here is derived from an EMBL/GenBank/DDBJ whole genome shotgun (WGS) entry which is preliminary data.</text>
</comment>
<dbReference type="InterPro" id="IPR000551">
    <property type="entry name" value="MerR-type_HTH_dom"/>
</dbReference>
<dbReference type="Proteomes" id="UP001500603">
    <property type="component" value="Unassembled WGS sequence"/>
</dbReference>
<feature type="domain" description="HTH merR-type" evidence="3">
    <location>
        <begin position="1"/>
        <end position="55"/>
    </location>
</feature>
<evidence type="ECO:0000259" key="3">
    <source>
        <dbReference type="PROSITE" id="PS50937"/>
    </source>
</evidence>
<dbReference type="PROSITE" id="PS50937">
    <property type="entry name" value="HTH_MERR_2"/>
    <property type="match status" value="1"/>
</dbReference>
<dbReference type="Gene3D" id="1.10.1660.10">
    <property type="match status" value="1"/>
</dbReference>
<dbReference type="SUPFAM" id="SSF46955">
    <property type="entry name" value="Putative DNA-binding domain"/>
    <property type="match status" value="1"/>
</dbReference>
<organism evidence="4 5">
    <name type="scientific">Nocardia callitridis</name>
    <dbReference type="NCBI Taxonomy" id="648753"/>
    <lineage>
        <taxon>Bacteria</taxon>
        <taxon>Bacillati</taxon>
        <taxon>Actinomycetota</taxon>
        <taxon>Actinomycetes</taxon>
        <taxon>Mycobacteriales</taxon>
        <taxon>Nocardiaceae</taxon>
        <taxon>Nocardia</taxon>
    </lineage>
</organism>
<dbReference type="SMART" id="SM00871">
    <property type="entry name" value="AraC_E_bind"/>
    <property type="match status" value="1"/>
</dbReference>
<keyword evidence="2" id="KW-1133">Transmembrane helix</keyword>
<dbReference type="EMBL" id="BAABJM010000005">
    <property type="protein sequence ID" value="GAA5063681.1"/>
    <property type="molecule type" value="Genomic_DNA"/>
</dbReference>
<feature type="transmembrane region" description="Helical" evidence="2">
    <location>
        <begin position="42"/>
        <end position="62"/>
    </location>
</feature>
<sequence>MLRHYDANGVLIPAVVDGASGYRRYAPDQLADAARIRELRDVGFGVSAIGALLAVFGTPAYAEALRSQRRALVDEAASARHRLALLERMLDRNEWENTMSDIEVQLIEIPAQTLVTLRATVPNYAAEGQLWERFLPELRRQHIESAGPGGCIEHNEEFRESDVDESVFVQADPGTEAHTPLLATHFPARRAVSATVTGPFAEVIPQAHDQIAAFINDNNLRIAHTDDDVATHHFNLYLNDPSQVPESEVRISVVVPVE</sequence>
<dbReference type="Pfam" id="PF06445">
    <property type="entry name" value="GyrI-like"/>
    <property type="match status" value="1"/>
</dbReference>
<dbReference type="InterPro" id="IPR011256">
    <property type="entry name" value="Reg_factor_effector_dom_sf"/>
</dbReference>
<dbReference type="Pfam" id="PF13411">
    <property type="entry name" value="MerR_1"/>
    <property type="match status" value="1"/>
</dbReference>
<dbReference type="SMART" id="SM00422">
    <property type="entry name" value="HTH_MERR"/>
    <property type="match status" value="1"/>
</dbReference>
<gene>
    <name evidence="4" type="ORF">GCM10023318_48730</name>
</gene>
<evidence type="ECO:0000256" key="1">
    <source>
        <dbReference type="ARBA" id="ARBA00023125"/>
    </source>
</evidence>
<keyword evidence="2" id="KW-0812">Transmembrane</keyword>
<dbReference type="InterPro" id="IPR047057">
    <property type="entry name" value="MerR_fam"/>
</dbReference>
<dbReference type="PANTHER" id="PTHR30204">
    <property type="entry name" value="REDOX-CYCLING DRUG-SENSING TRANSCRIPTIONAL ACTIVATOR SOXR"/>
    <property type="match status" value="1"/>
</dbReference>
<keyword evidence="1" id="KW-0238">DNA-binding</keyword>
<dbReference type="InterPro" id="IPR009061">
    <property type="entry name" value="DNA-bd_dom_put_sf"/>
</dbReference>
<dbReference type="PANTHER" id="PTHR30204:SF97">
    <property type="entry name" value="MERR FAMILY REGULATORY PROTEIN"/>
    <property type="match status" value="1"/>
</dbReference>
<keyword evidence="5" id="KW-1185">Reference proteome</keyword>
<proteinExistence type="predicted"/>
<evidence type="ECO:0000313" key="5">
    <source>
        <dbReference type="Proteomes" id="UP001500603"/>
    </source>
</evidence>
<dbReference type="InterPro" id="IPR010499">
    <property type="entry name" value="AraC_E-bd"/>
</dbReference>
<keyword evidence="2" id="KW-0472">Membrane</keyword>
<evidence type="ECO:0000256" key="2">
    <source>
        <dbReference type="SAM" id="Phobius"/>
    </source>
</evidence>